<evidence type="ECO:0000256" key="2">
    <source>
        <dbReference type="ARBA" id="ARBA00009904"/>
    </source>
</evidence>
<evidence type="ECO:0000256" key="7">
    <source>
        <dbReference type="ARBA" id="ARBA00023136"/>
    </source>
</evidence>
<dbReference type="PANTHER" id="PTHR11629">
    <property type="entry name" value="VACUOLAR PROTON ATPASES"/>
    <property type="match status" value="1"/>
</dbReference>
<evidence type="ECO:0000313" key="10">
    <source>
        <dbReference type="Proteomes" id="UP001434883"/>
    </source>
</evidence>
<keyword evidence="7 8" id="KW-0472">Membrane</keyword>
<keyword evidence="4 8" id="KW-0812">Transmembrane</keyword>
<feature type="transmembrane region" description="Helical" evidence="8">
    <location>
        <begin position="59"/>
        <end position="83"/>
    </location>
</feature>
<dbReference type="PANTHER" id="PTHR11629:SF68">
    <property type="entry name" value="V-TYPE PROTON ATPASE 116 KDA SUBUNIT A 1"/>
    <property type="match status" value="1"/>
</dbReference>
<evidence type="ECO:0000256" key="5">
    <source>
        <dbReference type="ARBA" id="ARBA00022989"/>
    </source>
</evidence>
<evidence type="ECO:0000256" key="4">
    <source>
        <dbReference type="ARBA" id="ARBA00022692"/>
    </source>
</evidence>
<organism evidence="9 10">
    <name type="scientific">Xenoophorus captivus</name>
    <dbReference type="NCBI Taxonomy" id="1517983"/>
    <lineage>
        <taxon>Eukaryota</taxon>
        <taxon>Metazoa</taxon>
        <taxon>Chordata</taxon>
        <taxon>Craniata</taxon>
        <taxon>Vertebrata</taxon>
        <taxon>Euteleostomi</taxon>
        <taxon>Actinopterygii</taxon>
        <taxon>Neopterygii</taxon>
        <taxon>Teleostei</taxon>
        <taxon>Neoteleostei</taxon>
        <taxon>Acanthomorphata</taxon>
        <taxon>Ovalentaria</taxon>
        <taxon>Atherinomorphae</taxon>
        <taxon>Cyprinodontiformes</taxon>
        <taxon>Goodeidae</taxon>
        <taxon>Xenoophorus</taxon>
    </lineage>
</organism>
<name>A0ABV0RWS2_9TELE</name>
<gene>
    <name evidence="9" type="ORF">XENOCAPTIV_000240</name>
</gene>
<protein>
    <recommendedName>
        <fullName evidence="8">V-type proton ATPase subunit a</fullName>
    </recommendedName>
</protein>
<comment type="similarity">
    <text evidence="2 8">Belongs to the V-ATPase 116 kDa subunit family.</text>
</comment>
<evidence type="ECO:0000256" key="3">
    <source>
        <dbReference type="ARBA" id="ARBA00022448"/>
    </source>
</evidence>
<dbReference type="InterPro" id="IPR002490">
    <property type="entry name" value="V-ATPase_116kDa_su"/>
</dbReference>
<dbReference type="EMBL" id="JAHRIN010059835">
    <property type="protein sequence ID" value="MEQ2212480.1"/>
    <property type="molecule type" value="Genomic_DNA"/>
</dbReference>
<evidence type="ECO:0000256" key="8">
    <source>
        <dbReference type="RuleBase" id="RU361189"/>
    </source>
</evidence>
<reference evidence="9 10" key="1">
    <citation type="submission" date="2021-06" db="EMBL/GenBank/DDBJ databases">
        <authorList>
            <person name="Palmer J.M."/>
        </authorList>
    </citation>
    <scope>NUCLEOTIDE SEQUENCE [LARGE SCALE GENOMIC DNA]</scope>
    <source>
        <strain evidence="9 10">XC_2019</strain>
        <tissue evidence="9">Muscle</tissue>
    </source>
</reference>
<comment type="function">
    <text evidence="8">Essential component of the vacuolar proton pump (V-ATPase), a multimeric enzyme that catalyzes the translocation of protons across the membranes. Required for assembly and activity of the V-ATPase.</text>
</comment>
<keyword evidence="8" id="KW-0375">Hydrogen ion transport</keyword>
<dbReference type="Pfam" id="PF01496">
    <property type="entry name" value="V_ATPase_I"/>
    <property type="match status" value="2"/>
</dbReference>
<evidence type="ECO:0000256" key="6">
    <source>
        <dbReference type="ARBA" id="ARBA00023065"/>
    </source>
</evidence>
<proteinExistence type="inferred from homology"/>
<keyword evidence="3 8" id="KW-0813">Transport</keyword>
<comment type="subcellular location">
    <subcellularLocation>
        <location evidence="1">Membrane</location>
        <topology evidence="1">Multi-pass membrane protein</topology>
    </subcellularLocation>
</comment>
<sequence length="131" mass="15167">MVFAGRYIILLMGIFSVYTGLIYNDCFSKSLNMFGSGWSVRPMFSTKGANWYFKKPLNIFLGFIPEIIFMSTLFGYLILLVFYKWTAYDAYTSKDAPSLLIHFINMCLFNYNDPTNKPLYRGQVLLPDLSL</sequence>
<keyword evidence="10" id="KW-1185">Reference proteome</keyword>
<feature type="transmembrane region" description="Helical" evidence="8">
    <location>
        <begin position="7"/>
        <end position="24"/>
    </location>
</feature>
<comment type="caution">
    <text evidence="8">Lacks conserved residue(s) required for the propagation of feature annotation.</text>
</comment>
<dbReference type="Proteomes" id="UP001434883">
    <property type="component" value="Unassembled WGS sequence"/>
</dbReference>
<keyword evidence="5 8" id="KW-1133">Transmembrane helix</keyword>
<keyword evidence="6 8" id="KW-0406">Ion transport</keyword>
<evidence type="ECO:0000313" key="9">
    <source>
        <dbReference type="EMBL" id="MEQ2212480.1"/>
    </source>
</evidence>
<accession>A0ABV0RWS2</accession>
<comment type="caution">
    <text evidence="9">The sequence shown here is derived from an EMBL/GenBank/DDBJ whole genome shotgun (WGS) entry which is preliminary data.</text>
</comment>
<evidence type="ECO:0000256" key="1">
    <source>
        <dbReference type="ARBA" id="ARBA00004141"/>
    </source>
</evidence>